<feature type="compositionally biased region" description="Polar residues" evidence="2">
    <location>
        <begin position="195"/>
        <end position="206"/>
    </location>
</feature>
<dbReference type="InterPro" id="IPR009057">
    <property type="entry name" value="Homeodomain-like_sf"/>
</dbReference>
<keyword evidence="5" id="KW-1185">Reference proteome</keyword>
<comment type="subcellular location">
    <subcellularLocation>
        <location evidence="1">Nucleus</location>
    </subcellularLocation>
</comment>
<feature type="compositionally biased region" description="Basic and acidic residues" evidence="2">
    <location>
        <begin position="228"/>
        <end position="238"/>
    </location>
</feature>
<protein>
    <recommendedName>
        <fullName evidence="3">Myb-like domain-containing protein</fullName>
    </recommendedName>
</protein>
<dbReference type="PROSITE" id="PS50090">
    <property type="entry name" value="MYB_LIKE"/>
    <property type="match status" value="1"/>
</dbReference>
<feature type="compositionally biased region" description="Basic residues" evidence="2">
    <location>
        <begin position="58"/>
        <end position="73"/>
    </location>
</feature>
<dbReference type="AlphaFoldDB" id="A0AAD4QXA9"/>
<evidence type="ECO:0000313" key="4">
    <source>
        <dbReference type="EMBL" id="KAI1707368.1"/>
    </source>
</evidence>
<dbReference type="EMBL" id="JAKKPZ010000041">
    <property type="protein sequence ID" value="KAI1707368.1"/>
    <property type="molecule type" value="Genomic_DNA"/>
</dbReference>
<feature type="region of interest" description="Disordered" evidence="2">
    <location>
        <begin position="1"/>
        <end position="239"/>
    </location>
</feature>
<evidence type="ECO:0000259" key="3">
    <source>
        <dbReference type="PROSITE" id="PS50090"/>
    </source>
</evidence>
<evidence type="ECO:0000313" key="5">
    <source>
        <dbReference type="Proteomes" id="UP001201812"/>
    </source>
</evidence>
<name>A0AAD4QXA9_9BILA</name>
<dbReference type="Gene3D" id="1.10.10.60">
    <property type="entry name" value="Homeodomain-like"/>
    <property type="match status" value="1"/>
</dbReference>
<reference evidence="4" key="1">
    <citation type="submission" date="2022-01" db="EMBL/GenBank/DDBJ databases">
        <title>Genome Sequence Resource for Two Populations of Ditylenchus destructor, the Migratory Endoparasitic Phytonematode.</title>
        <authorList>
            <person name="Zhang H."/>
            <person name="Lin R."/>
            <person name="Xie B."/>
        </authorList>
    </citation>
    <scope>NUCLEOTIDE SEQUENCE</scope>
    <source>
        <strain evidence="4">BazhouSP</strain>
    </source>
</reference>
<dbReference type="GO" id="GO:0005634">
    <property type="term" value="C:nucleus"/>
    <property type="evidence" value="ECO:0007669"/>
    <property type="project" value="UniProtKB-SubCell"/>
</dbReference>
<sequence length="286" mass="31948">MKLVPKGLKAPSKPGPKPGPSRKARARDSSVSSSLSVESDDSFMAKIDKVQLPQRQNKATKVKNAKTPAKKTKNVGLVVVDYSDSDDESRAPASEKTPKQTPKPRGKSKVQTPKVGRRWTDAETQRLKSSLKIAGNPQSDQDWETVAQTVGTINGPRTAQECRDQAAKIRWKPQNENQKPAKQPHTVDEEEDGANKQSSSKTPQNKNKIENLKRNRSMAEPDFFLGAGRDDDITRLDLDPDDSLLDALRTPEEEVKFMRKPFIMRVLNETRHSKASNESRNSSFYD</sequence>
<feature type="compositionally biased region" description="Polar residues" evidence="2">
    <location>
        <begin position="136"/>
        <end position="157"/>
    </location>
</feature>
<dbReference type="SUPFAM" id="SSF46689">
    <property type="entry name" value="Homeodomain-like"/>
    <property type="match status" value="1"/>
</dbReference>
<organism evidence="4 5">
    <name type="scientific">Ditylenchus destructor</name>
    <dbReference type="NCBI Taxonomy" id="166010"/>
    <lineage>
        <taxon>Eukaryota</taxon>
        <taxon>Metazoa</taxon>
        <taxon>Ecdysozoa</taxon>
        <taxon>Nematoda</taxon>
        <taxon>Chromadorea</taxon>
        <taxon>Rhabditida</taxon>
        <taxon>Tylenchina</taxon>
        <taxon>Tylenchomorpha</taxon>
        <taxon>Sphaerularioidea</taxon>
        <taxon>Anguinidae</taxon>
        <taxon>Anguininae</taxon>
        <taxon>Ditylenchus</taxon>
    </lineage>
</organism>
<dbReference type="InterPro" id="IPR001005">
    <property type="entry name" value="SANT/Myb"/>
</dbReference>
<feature type="domain" description="Myb-like" evidence="3">
    <location>
        <begin position="118"/>
        <end position="170"/>
    </location>
</feature>
<comment type="caution">
    <text evidence="4">The sequence shown here is derived from an EMBL/GenBank/DDBJ whole genome shotgun (WGS) entry which is preliminary data.</text>
</comment>
<feature type="compositionally biased region" description="Low complexity" evidence="2">
    <location>
        <begin position="1"/>
        <end position="12"/>
    </location>
</feature>
<dbReference type="Proteomes" id="UP001201812">
    <property type="component" value="Unassembled WGS sequence"/>
</dbReference>
<evidence type="ECO:0000256" key="2">
    <source>
        <dbReference type="SAM" id="MobiDB-lite"/>
    </source>
</evidence>
<proteinExistence type="predicted"/>
<accession>A0AAD4QXA9</accession>
<evidence type="ECO:0000256" key="1">
    <source>
        <dbReference type="ARBA" id="ARBA00004123"/>
    </source>
</evidence>
<feature type="compositionally biased region" description="Basic and acidic residues" evidence="2">
    <location>
        <begin position="207"/>
        <end position="219"/>
    </location>
</feature>
<gene>
    <name evidence="4" type="ORF">DdX_12465</name>
</gene>